<organism evidence="2 3">
    <name type="scientific">Caproicibacter fermentans</name>
    <dbReference type="NCBI Taxonomy" id="2576756"/>
    <lineage>
        <taxon>Bacteria</taxon>
        <taxon>Bacillati</taxon>
        <taxon>Bacillota</taxon>
        <taxon>Clostridia</taxon>
        <taxon>Eubacteriales</taxon>
        <taxon>Acutalibacteraceae</taxon>
        <taxon>Caproicibacter</taxon>
    </lineage>
</organism>
<dbReference type="KEGG" id="cfem:HCR03_16115"/>
<proteinExistence type="predicted"/>
<dbReference type="PIRSF" id="PIRSF038984">
    <property type="entry name" value="FAD_binding_protein"/>
    <property type="match status" value="1"/>
</dbReference>
<dbReference type="PANTHER" id="PTHR42842">
    <property type="entry name" value="FAD/NAD(P)-BINDING OXIDOREDUCTASE"/>
    <property type="match status" value="1"/>
</dbReference>
<dbReference type="InterPro" id="IPR036188">
    <property type="entry name" value="FAD/NAD-bd_sf"/>
</dbReference>
<dbReference type="Gene3D" id="3.30.70.2700">
    <property type="match status" value="1"/>
</dbReference>
<feature type="domain" description="FAD-dependent protein C-terminal" evidence="1">
    <location>
        <begin position="279"/>
        <end position="475"/>
    </location>
</feature>
<protein>
    <recommendedName>
        <fullName evidence="1">FAD-dependent protein C-terminal domain-containing protein</fullName>
    </recommendedName>
</protein>
<evidence type="ECO:0000313" key="2">
    <source>
        <dbReference type="EMBL" id="QNK42662.1"/>
    </source>
</evidence>
<dbReference type="Proteomes" id="UP000515909">
    <property type="component" value="Chromosome"/>
</dbReference>
<sequence>MYRISELRLELGGSEDELNAQAAKRLRVSTEEIRSMSLCKKSVDARKKNDVHFICTVEADCPSARMPKDRRVTKAEPYRYRLPACRPLEQRPVVVGFGPAGMFAALILAQAGQRPVVLERGSRVEERQKQVSAFWNGGILNPECNVQFGEGGAGTFSDGKLNTGTKDPRIRKVLEEFAAAGAPPEILYEAKPHIGTDWLPQTVRGIRQKILSLGGEIRFDTQMTALLRRNGGVSSVEFRTKGGAPERMETGHVVLAVGHSARDTFEELLAAGVPMEPKAFAVGARIEHPQSLIDSAQYGAAAGHPALGAADYKLAVHLENGRGVYTFCMCPGGQVVAAASEGGRLVTNGMSRFARDGQNANAALLVGVTPADFEGEGPLAGVQFQRMLEEAAFRLGGGEYRAPVQRVEDFLERRASSRLGDIVPTCRPGVTPCSLDSCLPPFLADSMREGIRRMDALLHGFAMPDAVLTAVESRSSSPVRILRGDDGQSPVLSGLYPCGEGAGYAGGIVSAAVDGIRCAERVLGG</sequence>
<evidence type="ECO:0000259" key="1">
    <source>
        <dbReference type="Pfam" id="PF21688"/>
    </source>
</evidence>
<dbReference type="AlphaFoldDB" id="A0A7G8TGC1"/>
<gene>
    <name evidence="2" type="ORF">HCR03_16115</name>
</gene>
<name>A0A7G8TGC1_9FIRM</name>
<dbReference type="SUPFAM" id="SSF51905">
    <property type="entry name" value="FAD/NAD(P)-binding domain"/>
    <property type="match status" value="1"/>
</dbReference>
<dbReference type="Gene3D" id="3.50.50.60">
    <property type="entry name" value="FAD/NAD(P)-binding domain"/>
    <property type="match status" value="2"/>
</dbReference>
<dbReference type="Pfam" id="PF21688">
    <property type="entry name" value="FAD-depend_C"/>
    <property type="match status" value="1"/>
</dbReference>
<dbReference type="RefSeq" id="WP_187038151.1">
    <property type="nucleotide sequence ID" value="NZ_CP060286.1"/>
</dbReference>
<evidence type="ECO:0000313" key="3">
    <source>
        <dbReference type="Proteomes" id="UP000515909"/>
    </source>
</evidence>
<dbReference type="InterPro" id="IPR028348">
    <property type="entry name" value="FAD-binding_protein"/>
</dbReference>
<dbReference type="InterPro" id="IPR049516">
    <property type="entry name" value="FAD-depend_C"/>
</dbReference>
<reference evidence="2 3" key="1">
    <citation type="submission" date="2020-08" db="EMBL/GenBank/DDBJ databases">
        <title>The isolate Caproiciproducens sp. 7D4C2 produces n-caproate at mildly acidic conditions from hexoses: genome and rBOX comparison with related strains and chain-elongating bacteria.</title>
        <authorList>
            <person name="Esquivel-Elizondo S."/>
            <person name="Bagci C."/>
            <person name="Temovska M."/>
            <person name="Jeon B.S."/>
            <person name="Bessarab I."/>
            <person name="Williams R.B.H."/>
            <person name="Huson D.H."/>
            <person name="Angenent L.T."/>
        </authorList>
    </citation>
    <scope>NUCLEOTIDE SEQUENCE [LARGE SCALE GENOMIC DNA]</scope>
    <source>
        <strain evidence="2 3">7D4C2</strain>
    </source>
</reference>
<dbReference type="EMBL" id="CP060286">
    <property type="protein sequence ID" value="QNK42662.1"/>
    <property type="molecule type" value="Genomic_DNA"/>
</dbReference>
<accession>A0A7G8TGC1</accession>
<dbReference type="PANTHER" id="PTHR42842:SF3">
    <property type="entry name" value="FAD_NAD(P)-BINDING OXIDOREDUCTASE FAMILY PROTEIN"/>
    <property type="match status" value="1"/>
</dbReference>